<evidence type="ECO:0000313" key="3">
    <source>
        <dbReference type="EMBL" id="QJH96359.1"/>
    </source>
</evidence>
<reference evidence="2" key="1">
    <citation type="submission" date="2020-03" db="EMBL/GenBank/DDBJ databases">
        <title>The deep terrestrial virosphere.</title>
        <authorList>
            <person name="Holmfeldt K."/>
            <person name="Nilsson E."/>
            <person name="Simone D."/>
            <person name="Lopez-Fernandez M."/>
            <person name="Wu X."/>
            <person name="de Brujin I."/>
            <person name="Lundin D."/>
            <person name="Andersson A."/>
            <person name="Bertilsson S."/>
            <person name="Dopson M."/>
        </authorList>
    </citation>
    <scope>NUCLEOTIDE SEQUENCE</scope>
    <source>
        <strain evidence="2">TM448A01932</strain>
        <strain evidence="3">TM448B00709</strain>
    </source>
</reference>
<gene>
    <name evidence="2" type="ORF">TM448A01932_0015</name>
    <name evidence="3" type="ORF">TM448B00709_0017</name>
</gene>
<proteinExistence type="predicted"/>
<sequence>MSTEASIGNGAQFQIESATPGTYTAIAEVFDITPPNETTDVIDASHMGSPDREFIMGLTDPGETSFEMNFVPGSTSEGLILAAKASRQAKSFRIVFPNAATWTFSGLLTGYEPAMPNDDKMTATVTIKVTGSVLREAGE</sequence>
<dbReference type="EMBL" id="MT144228">
    <property type="protein sequence ID" value="QJA50972.1"/>
    <property type="molecule type" value="Genomic_DNA"/>
</dbReference>
<accession>A0A6H1ZU32</accession>
<dbReference type="AlphaFoldDB" id="A0A6H1ZU32"/>
<protein>
    <submittedName>
        <fullName evidence="2">Putative tail tube protein</fullName>
    </submittedName>
</protein>
<feature type="domain" description="Lambda phage tail tube protein N-terminal" evidence="1">
    <location>
        <begin position="19"/>
        <end position="132"/>
    </location>
</feature>
<dbReference type="EMBL" id="MT144648">
    <property type="protein sequence ID" value="QJH96359.1"/>
    <property type="molecule type" value="Genomic_DNA"/>
</dbReference>
<evidence type="ECO:0000313" key="2">
    <source>
        <dbReference type="EMBL" id="QJA50972.1"/>
    </source>
</evidence>
<dbReference type="Pfam" id="PF16461">
    <property type="entry name" value="Phage_TTP_12"/>
    <property type="match status" value="1"/>
</dbReference>
<evidence type="ECO:0000259" key="1">
    <source>
        <dbReference type="Pfam" id="PF16461"/>
    </source>
</evidence>
<dbReference type="Gene3D" id="4.10.410.40">
    <property type="match status" value="1"/>
</dbReference>
<dbReference type="InterPro" id="IPR032494">
    <property type="entry name" value="Phage_TTP_N"/>
</dbReference>
<organism evidence="2">
    <name type="scientific">viral metagenome</name>
    <dbReference type="NCBI Taxonomy" id="1070528"/>
    <lineage>
        <taxon>unclassified sequences</taxon>
        <taxon>metagenomes</taxon>
        <taxon>organismal metagenomes</taxon>
    </lineage>
</organism>
<name>A0A6H1ZU32_9ZZZZ</name>